<dbReference type="CDD" id="cd12797">
    <property type="entry name" value="M23_peptidase"/>
    <property type="match status" value="1"/>
</dbReference>
<evidence type="ECO:0000256" key="1">
    <source>
        <dbReference type="ARBA" id="ARBA00022729"/>
    </source>
</evidence>
<dbReference type="Gene3D" id="2.70.70.10">
    <property type="entry name" value="Glucose Permease (Domain IIA)"/>
    <property type="match status" value="1"/>
</dbReference>
<proteinExistence type="predicted"/>
<dbReference type="AlphaFoldDB" id="A0A7Z0J9I6"/>
<dbReference type="EMBL" id="JACCFS010000001">
    <property type="protein sequence ID" value="NYJ34081.1"/>
    <property type="molecule type" value="Genomic_DNA"/>
</dbReference>
<dbReference type="Pfam" id="PF01551">
    <property type="entry name" value="Peptidase_M23"/>
    <property type="match status" value="1"/>
</dbReference>
<keyword evidence="5" id="KW-1185">Reference proteome</keyword>
<organism evidence="4 5">
    <name type="scientific">Nocardiopsis aegyptia</name>
    <dbReference type="NCBI Taxonomy" id="220378"/>
    <lineage>
        <taxon>Bacteria</taxon>
        <taxon>Bacillati</taxon>
        <taxon>Actinomycetota</taxon>
        <taxon>Actinomycetes</taxon>
        <taxon>Streptosporangiales</taxon>
        <taxon>Nocardiopsidaceae</taxon>
        <taxon>Nocardiopsis</taxon>
    </lineage>
</organism>
<dbReference type="PANTHER" id="PTHR21666:SF289">
    <property type="entry name" value="L-ALA--D-GLU ENDOPEPTIDASE"/>
    <property type="match status" value="1"/>
</dbReference>
<dbReference type="SUPFAM" id="SSF51261">
    <property type="entry name" value="Duplicated hybrid motif"/>
    <property type="match status" value="1"/>
</dbReference>
<name>A0A7Z0J9I6_9ACTN</name>
<accession>A0A7Z0J9I6</accession>
<gene>
    <name evidence="4" type="ORF">HNR10_001962</name>
</gene>
<feature type="region of interest" description="Disordered" evidence="2">
    <location>
        <begin position="170"/>
        <end position="202"/>
    </location>
</feature>
<protein>
    <recommendedName>
        <fullName evidence="3">M23ase beta-sheet core domain-containing protein</fullName>
    </recommendedName>
</protein>
<dbReference type="InterPro" id="IPR011055">
    <property type="entry name" value="Dup_hybrid_motif"/>
</dbReference>
<dbReference type="Proteomes" id="UP000572051">
    <property type="component" value="Unassembled WGS sequence"/>
</dbReference>
<evidence type="ECO:0000313" key="5">
    <source>
        <dbReference type="Proteomes" id="UP000572051"/>
    </source>
</evidence>
<comment type="caution">
    <text evidence="4">The sequence shown here is derived from an EMBL/GenBank/DDBJ whole genome shotgun (WGS) entry which is preliminary data.</text>
</comment>
<dbReference type="InterPro" id="IPR050570">
    <property type="entry name" value="Cell_wall_metabolism_enzyme"/>
</dbReference>
<reference evidence="4 5" key="1">
    <citation type="submission" date="2020-07" db="EMBL/GenBank/DDBJ databases">
        <title>Sequencing the genomes of 1000 actinobacteria strains.</title>
        <authorList>
            <person name="Klenk H.-P."/>
        </authorList>
    </citation>
    <scope>NUCLEOTIDE SEQUENCE [LARGE SCALE GENOMIC DNA]</scope>
    <source>
        <strain evidence="4 5">DSM 44442</strain>
    </source>
</reference>
<dbReference type="InterPro" id="IPR016047">
    <property type="entry name" value="M23ase_b-sheet_dom"/>
</dbReference>
<feature type="domain" description="M23ase beta-sheet core" evidence="3">
    <location>
        <begin position="56"/>
        <end position="148"/>
    </location>
</feature>
<keyword evidence="1" id="KW-0732">Signal</keyword>
<sequence>MAPARLTTLLLVSLLLFPFHLTRTAVADSAWRWPVDPPVRVLRGFDPPEERWLPGHLGVDLAAEPGARVRAAGSGHVYFSGRVGGTPLVSVVHDGLRTTYLPVESPLSRGDPVAAGDPLGVLAASPVHCRRRSCLHWGLLRDGTHLDPLGLLGRGRVRLLPLPLHLADEAAPGARPRGTNAERRTRPRKRPTASVPHRPGTIHSSAGMGLAVGVAEAFHGHVRVDLRAARAGVAEELLDAAQVRAAVEQVRGCAVP</sequence>
<dbReference type="PANTHER" id="PTHR21666">
    <property type="entry name" value="PEPTIDASE-RELATED"/>
    <property type="match status" value="1"/>
</dbReference>
<evidence type="ECO:0000313" key="4">
    <source>
        <dbReference type="EMBL" id="NYJ34081.1"/>
    </source>
</evidence>
<evidence type="ECO:0000256" key="2">
    <source>
        <dbReference type="SAM" id="MobiDB-lite"/>
    </source>
</evidence>
<evidence type="ECO:0000259" key="3">
    <source>
        <dbReference type="Pfam" id="PF01551"/>
    </source>
</evidence>
<dbReference type="GO" id="GO:0004222">
    <property type="term" value="F:metalloendopeptidase activity"/>
    <property type="evidence" value="ECO:0007669"/>
    <property type="project" value="TreeGrafter"/>
</dbReference>